<organism evidence="1 2">
    <name type="scientific">Phaseolus coccineus</name>
    <name type="common">Scarlet runner bean</name>
    <name type="synonym">Phaseolus multiflorus</name>
    <dbReference type="NCBI Taxonomy" id="3886"/>
    <lineage>
        <taxon>Eukaryota</taxon>
        <taxon>Viridiplantae</taxon>
        <taxon>Streptophyta</taxon>
        <taxon>Embryophyta</taxon>
        <taxon>Tracheophyta</taxon>
        <taxon>Spermatophyta</taxon>
        <taxon>Magnoliopsida</taxon>
        <taxon>eudicotyledons</taxon>
        <taxon>Gunneridae</taxon>
        <taxon>Pentapetalae</taxon>
        <taxon>rosids</taxon>
        <taxon>fabids</taxon>
        <taxon>Fabales</taxon>
        <taxon>Fabaceae</taxon>
        <taxon>Papilionoideae</taxon>
        <taxon>50 kb inversion clade</taxon>
        <taxon>NPAAA clade</taxon>
        <taxon>indigoferoid/millettioid clade</taxon>
        <taxon>Phaseoleae</taxon>
        <taxon>Phaseolus</taxon>
    </lineage>
</organism>
<dbReference type="Proteomes" id="UP001374584">
    <property type="component" value="Unassembled WGS sequence"/>
</dbReference>
<name>A0AAN9QL05_PHACN</name>
<gene>
    <name evidence="1" type="ORF">VNO80_24410</name>
</gene>
<sequence>MKLQIYIEVIMDIPFFDYDLEPDASRSGLHVLPTILNLFNLCLAINMNAEMLASPTTAMRSLDKHTRVSHLNLALIKNLSLSCHVYHFDPHMMNKAAPKISKTLLKAELLSPPTLNNQFWYQHDPLVHQVVTVQRDVLYADHYCLTVP</sequence>
<keyword evidence="2" id="KW-1185">Reference proteome</keyword>
<comment type="caution">
    <text evidence="1">The sequence shown here is derived from an EMBL/GenBank/DDBJ whole genome shotgun (WGS) entry which is preliminary data.</text>
</comment>
<proteinExistence type="predicted"/>
<accession>A0AAN9QL05</accession>
<reference evidence="1 2" key="1">
    <citation type="submission" date="2024-01" db="EMBL/GenBank/DDBJ databases">
        <title>The genomes of 5 underutilized Papilionoideae crops provide insights into root nodulation and disease resistanc.</title>
        <authorList>
            <person name="Jiang F."/>
        </authorList>
    </citation>
    <scope>NUCLEOTIDE SEQUENCE [LARGE SCALE GENOMIC DNA]</scope>
    <source>
        <strain evidence="1">JINMINGXINNONG_FW02</strain>
        <tissue evidence="1">Leaves</tissue>
    </source>
</reference>
<dbReference type="EMBL" id="JAYMYR010000009">
    <property type="protein sequence ID" value="KAK7341480.1"/>
    <property type="molecule type" value="Genomic_DNA"/>
</dbReference>
<dbReference type="AlphaFoldDB" id="A0AAN9QL05"/>
<protein>
    <submittedName>
        <fullName evidence="1">Uncharacterized protein</fullName>
    </submittedName>
</protein>
<evidence type="ECO:0000313" key="1">
    <source>
        <dbReference type="EMBL" id="KAK7341480.1"/>
    </source>
</evidence>
<evidence type="ECO:0000313" key="2">
    <source>
        <dbReference type="Proteomes" id="UP001374584"/>
    </source>
</evidence>